<protein>
    <submittedName>
        <fullName evidence="1">Uncharacterized protein</fullName>
    </submittedName>
</protein>
<reference evidence="1" key="1">
    <citation type="submission" date="2018-10" db="EMBL/GenBank/DDBJ databases">
        <authorList>
            <person name="Hariharan J."/>
            <person name="Choudoir M.J."/>
            <person name="Diebold P."/>
            <person name="Panke-Buisse K."/>
            <person name="Campbell A.N."/>
            <person name="Buckley D.H."/>
        </authorList>
    </citation>
    <scope>NUCLEOTIDE SEQUENCE</scope>
    <source>
        <strain evidence="1">Gb1</strain>
    </source>
</reference>
<dbReference type="AlphaFoldDB" id="A0A652LEB3"/>
<organism evidence="1">
    <name type="scientific">Streptomyces sp. gb1(2016)</name>
    <dbReference type="NCBI Taxonomy" id="1828321"/>
    <lineage>
        <taxon>Bacteria</taxon>
        <taxon>Bacillati</taxon>
        <taxon>Actinomycetota</taxon>
        <taxon>Actinomycetes</taxon>
        <taxon>Kitasatosporales</taxon>
        <taxon>Streptomycetaceae</taxon>
        <taxon>Streptomyces</taxon>
    </lineage>
</organism>
<sequence length="88" mass="9403">MELVVLLVLAVLAPSVKKLVKSLAARHRAEGEAALIRAQGWADSSRALAKAEIVRAKAAEVQRAGSVVVHPLSRREEAGKQRGKKSRG</sequence>
<gene>
    <name evidence="1" type="ORF">EAO74_00345</name>
</gene>
<dbReference type="EMBL" id="RDBM01000004">
    <property type="protein sequence ID" value="TXS34270.1"/>
    <property type="molecule type" value="Genomic_DNA"/>
</dbReference>
<name>A0A652LEB3_9ACTN</name>
<evidence type="ECO:0000313" key="1">
    <source>
        <dbReference type="EMBL" id="TXS34270.1"/>
    </source>
</evidence>
<accession>A0A652LEB3</accession>
<proteinExistence type="predicted"/>
<dbReference type="RefSeq" id="WP_147982253.1">
    <property type="nucleotide sequence ID" value="NZ_RDBM01000004.1"/>
</dbReference>
<comment type="caution">
    <text evidence="1">The sequence shown here is derived from an EMBL/GenBank/DDBJ whole genome shotgun (WGS) entry which is preliminary data.</text>
</comment>